<dbReference type="RefSeq" id="WP_075360895.1">
    <property type="nucleotide sequence ID" value="NZ_MPDM01000001.1"/>
</dbReference>
<organism evidence="2 3">
    <name type="scientific">Boudabousia marimammalium</name>
    <dbReference type="NCBI Taxonomy" id="156892"/>
    <lineage>
        <taxon>Bacteria</taxon>
        <taxon>Bacillati</taxon>
        <taxon>Actinomycetota</taxon>
        <taxon>Actinomycetes</taxon>
        <taxon>Actinomycetales</taxon>
        <taxon>Actinomycetaceae</taxon>
        <taxon>Boudabousia</taxon>
    </lineage>
</organism>
<keyword evidence="1" id="KW-1133">Transmembrane helix</keyword>
<dbReference type="STRING" id="156892.BM477_01540"/>
<dbReference type="AlphaFoldDB" id="A0A1Q5PSU3"/>
<keyword evidence="1" id="KW-0812">Transmembrane</keyword>
<name>A0A1Q5PSU3_9ACTO</name>
<dbReference type="OrthoDB" id="4964348at2"/>
<dbReference type="Proteomes" id="UP000186465">
    <property type="component" value="Unassembled WGS sequence"/>
</dbReference>
<gene>
    <name evidence="2" type="ORF">BM477_01540</name>
</gene>
<feature type="transmembrane region" description="Helical" evidence="1">
    <location>
        <begin position="24"/>
        <end position="46"/>
    </location>
</feature>
<evidence type="ECO:0000313" key="3">
    <source>
        <dbReference type="Proteomes" id="UP000186465"/>
    </source>
</evidence>
<keyword evidence="1" id="KW-0472">Membrane</keyword>
<evidence type="ECO:0000313" key="2">
    <source>
        <dbReference type="EMBL" id="OKL50657.1"/>
    </source>
</evidence>
<dbReference type="EMBL" id="MPDM01000001">
    <property type="protein sequence ID" value="OKL50657.1"/>
    <property type="molecule type" value="Genomic_DNA"/>
</dbReference>
<feature type="transmembrane region" description="Helical" evidence="1">
    <location>
        <begin position="58"/>
        <end position="79"/>
    </location>
</feature>
<proteinExistence type="predicted"/>
<sequence>MRKSSSSNQVIPVPGQPRIYTYRWASYFLTPFALPSIIGSIYTFFTRTPGVDIELDDYWAILVVTSLILLAGLFFWFYAHGVDPDKVWTRFGRIYYKEVRFDQFDRLDFQPAFHHTPARYRICYGRTRVRFKPYKSDYSLAILKILEHLPYRDIRIDGRYPTHKSWHRLAEMERERMYKDLTERFAVYYQQHPKELAKLQALVSIPLKATLDQ</sequence>
<keyword evidence="3" id="KW-1185">Reference proteome</keyword>
<accession>A0A1Q5PSU3</accession>
<reference evidence="3" key="1">
    <citation type="submission" date="2016-11" db="EMBL/GenBank/DDBJ databases">
        <title>Actinomyces gypaetusis sp. nov. isolated from Gypaetus barbatus in Qinghai Tibet Plateau China.</title>
        <authorList>
            <person name="Meng X."/>
        </authorList>
    </citation>
    <scope>NUCLEOTIDE SEQUENCE [LARGE SCALE GENOMIC DNA]</scope>
    <source>
        <strain evidence="3">DSM 15383</strain>
    </source>
</reference>
<comment type="caution">
    <text evidence="2">The sequence shown here is derived from an EMBL/GenBank/DDBJ whole genome shotgun (WGS) entry which is preliminary data.</text>
</comment>
<evidence type="ECO:0000256" key="1">
    <source>
        <dbReference type="SAM" id="Phobius"/>
    </source>
</evidence>
<protein>
    <submittedName>
        <fullName evidence="2">Uncharacterized protein</fullName>
    </submittedName>
</protein>